<keyword evidence="8" id="KW-1185">Reference proteome</keyword>
<dbReference type="PANTHER" id="PTHR15036">
    <property type="entry name" value="PIKACHURIN-LIKE PROTEIN"/>
    <property type="match status" value="1"/>
</dbReference>
<evidence type="ECO:0000313" key="7">
    <source>
        <dbReference type="EMBL" id="KAF6017442.1"/>
    </source>
</evidence>
<evidence type="ECO:0000256" key="1">
    <source>
        <dbReference type="ARBA" id="ARBA00023157"/>
    </source>
</evidence>
<feature type="domain" description="Laminin G" evidence="5">
    <location>
        <begin position="386"/>
        <end position="561"/>
    </location>
</feature>
<keyword evidence="4" id="KW-0812">Transmembrane</keyword>
<dbReference type="InterPro" id="IPR000742">
    <property type="entry name" value="EGF"/>
</dbReference>
<comment type="caution">
    <text evidence="2">Lacks conserved residue(s) required for the propagation of feature annotation.</text>
</comment>
<dbReference type="PROSITE" id="PS50026">
    <property type="entry name" value="EGF_3"/>
    <property type="match status" value="2"/>
</dbReference>
<dbReference type="Proteomes" id="UP000593567">
    <property type="component" value="Unassembled WGS sequence"/>
</dbReference>
<proteinExistence type="predicted"/>
<dbReference type="AlphaFoldDB" id="A0A7J7IU30"/>
<feature type="region of interest" description="Disordered" evidence="3">
    <location>
        <begin position="861"/>
        <end position="894"/>
    </location>
</feature>
<reference evidence="7" key="1">
    <citation type="submission" date="2020-06" db="EMBL/GenBank/DDBJ databases">
        <title>Draft genome of Bugula neritina, a colonial animal packing powerful symbionts and potential medicines.</title>
        <authorList>
            <person name="Rayko M."/>
        </authorList>
    </citation>
    <scope>NUCLEOTIDE SEQUENCE [LARGE SCALE GENOMIC DNA]</scope>
    <source>
        <strain evidence="7">Kwan_BN1</strain>
    </source>
</reference>
<keyword evidence="1" id="KW-1015">Disulfide bond</keyword>
<dbReference type="SMR" id="A0A7J7IU30"/>
<dbReference type="SMART" id="SM00282">
    <property type="entry name" value="LamG"/>
    <property type="match status" value="4"/>
</dbReference>
<dbReference type="CDD" id="cd00054">
    <property type="entry name" value="EGF_CA"/>
    <property type="match status" value="1"/>
</dbReference>
<feature type="domain" description="Laminin G" evidence="5">
    <location>
        <begin position="1"/>
        <end position="147"/>
    </location>
</feature>
<evidence type="ECO:0000256" key="2">
    <source>
        <dbReference type="PROSITE-ProRule" id="PRU00076"/>
    </source>
</evidence>
<evidence type="ECO:0000256" key="3">
    <source>
        <dbReference type="SAM" id="MobiDB-lite"/>
    </source>
</evidence>
<sequence length="1001" mass="110000">MYLFDLLSCYFSLSVFALEIFDGYLYAVLNHTGVLVREKVSDSMVNTNSEHKVSATLKNWGVTISLDGIPKTIRVGDVTSKAIELTSRVSLAGLDLDSAASSTHPAVYTAGLMQGFVGCLMEVKINGVAQNLKLLARQQRVTTSDECSQAQFTCDSSSCENEGVCERGWGRTTCECEQTPYTGPQCSQESVILRFNGRDHFTVTPRKRILSIVEKVSLHFRTRHSSGALLSTRSKDGKTSLEVFLSYGKLFIRIQLNNAVHVLEAGEGLNDYHWYALTLRRQARVLEVILNGERVHNSEIPSQESSRDLLDDMITIDEINLGSPTDASGSLQKRSVEQLENKVAFIGHIRQFIFNKIAYTELAYQGNAEEISYSAEFSSAPVTPLSPVSIGSEETYVEHDLPHTNFHSLYLQLRTSQPTGLILYRETRNGDYICLEMIQGALRYIYSIQGATGMIETESSDALNDRKWHDVVIMRLSDGSYYLIVDDVKYANAEPIKSKQFQLNSPVYVAGVASGMYARLPTTIKAPHGFVGCLASLDINGVQPDLISAGNGNKHKLISGCFDSETCEVDSCKNGGTCIENWPTISCSCQLTSFTGPTCSDDGTTYQFGNIAGGLVTYTFPYPQPDSTEDTLAFGLMTIAQKRALLFRLTSVNSADRLEVSVMDGIVKAVFNVGTRSRSLFDSKHLVNDGKYHVIVFTRSGGNATLKIDNHPEVSVNPKKDRLTVFNSMDKLSIGLDLTETGSFSHPFFGLISGLTFNSIQVLDLAKSNHPSITIQGDAVLADLDDSELQLRMQNEEEDDEMTIGDDIILPSSGAVVSPCQSGGVDPDFCNEDSGSDDLITTKIVVSEKVPARVTNPPPLLNWSEDVSVQTEKPDVTKGESFSRPAEQTTPRRRTTLPVEREMQSLATADGPFDLQKNLPLIAGICGAALVTAICIGVIIYRLTRKQQESYPATPQHRPSCSIDDDLRLDIKEYRAGSSTADTTLPVSSLNRRADSKEWYV</sequence>
<dbReference type="CDD" id="cd00110">
    <property type="entry name" value="LamG"/>
    <property type="match status" value="3"/>
</dbReference>
<keyword evidence="4" id="KW-1133">Transmembrane helix</keyword>
<dbReference type="InterPro" id="IPR013320">
    <property type="entry name" value="ConA-like_dom_sf"/>
</dbReference>
<organism evidence="7 8">
    <name type="scientific">Bugula neritina</name>
    <name type="common">Brown bryozoan</name>
    <name type="synonym">Sertularia neritina</name>
    <dbReference type="NCBI Taxonomy" id="10212"/>
    <lineage>
        <taxon>Eukaryota</taxon>
        <taxon>Metazoa</taxon>
        <taxon>Spiralia</taxon>
        <taxon>Lophotrochozoa</taxon>
        <taxon>Bryozoa</taxon>
        <taxon>Gymnolaemata</taxon>
        <taxon>Cheilostomatida</taxon>
        <taxon>Flustrina</taxon>
        <taxon>Buguloidea</taxon>
        <taxon>Bugulidae</taxon>
        <taxon>Bugula</taxon>
    </lineage>
</organism>
<keyword evidence="4" id="KW-0472">Membrane</keyword>
<dbReference type="GO" id="GO:0016020">
    <property type="term" value="C:membrane"/>
    <property type="evidence" value="ECO:0007669"/>
    <property type="project" value="UniProtKB-SubCell"/>
</dbReference>
<protein>
    <submittedName>
        <fullName evidence="7">Nrx-1</fullName>
    </submittedName>
</protein>
<dbReference type="OrthoDB" id="6275838at2759"/>
<dbReference type="InterPro" id="IPR001791">
    <property type="entry name" value="Laminin_G"/>
</dbReference>
<feature type="transmembrane region" description="Helical" evidence="4">
    <location>
        <begin position="921"/>
        <end position="941"/>
    </location>
</feature>
<dbReference type="InterPro" id="IPR050372">
    <property type="entry name" value="Neurexin-related_CASP"/>
</dbReference>
<feature type="domain" description="Laminin G" evidence="5">
    <location>
        <begin position="605"/>
        <end position="779"/>
    </location>
</feature>
<evidence type="ECO:0000259" key="6">
    <source>
        <dbReference type="PROSITE" id="PS50026"/>
    </source>
</evidence>
<keyword evidence="2" id="KW-0245">EGF-like domain</keyword>
<dbReference type="Pfam" id="PF02210">
    <property type="entry name" value="Laminin_G_2"/>
    <property type="match status" value="4"/>
</dbReference>
<evidence type="ECO:0000313" key="8">
    <source>
        <dbReference type="Proteomes" id="UP000593567"/>
    </source>
</evidence>
<dbReference type="SUPFAM" id="SSF49899">
    <property type="entry name" value="Concanavalin A-like lectins/glucanases"/>
    <property type="match status" value="4"/>
</dbReference>
<dbReference type="Gene3D" id="2.60.120.200">
    <property type="match status" value="4"/>
</dbReference>
<feature type="domain" description="EGF-like" evidence="6">
    <location>
        <begin position="563"/>
        <end position="600"/>
    </location>
</feature>
<dbReference type="PANTHER" id="PTHR15036:SF89">
    <property type="entry name" value="NEUREXIN 1, ISOFORM F"/>
    <property type="match status" value="1"/>
</dbReference>
<feature type="domain" description="EGF-like" evidence="6">
    <location>
        <begin position="150"/>
        <end position="187"/>
    </location>
</feature>
<name>A0A7J7IU30_BUGNE</name>
<evidence type="ECO:0000256" key="4">
    <source>
        <dbReference type="SAM" id="Phobius"/>
    </source>
</evidence>
<dbReference type="PROSITE" id="PS50025">
    <property type="entry name" value="LAM_G_DOMAIN"/>
    <property type="match status" value="4"/>
</dbReference>
<accession>A0A7J7IU30</accession>
<comment type="caution">
    <text evidence="7">The sequence shown here is derived from an EMBL/GenBank/DDBJ whole genome shotgun (WGS) entry which is preliminary data.</text>
</comment>
<feature type="domain" description="Laminin G" evidence="5">
    <location>
        <begin position="190"/>
        <end position="378"/>
    </location>
</feature>
<evidence type="ECO:0000259" key="5">
    <source>
        <dbReference type="PROSITE" id="PS50025"/>
    </source>
</evidence>
<dbReference type="Gene3D" id="2.10.25.10">
    <property type="entry name" value="Laminin"/>
    <property type="match status" value="2"/>
</dbReference>
<gene>
    <name evidence="7" type="ORF">EB796_024252</name>
</gene>
<dbReference type="EMBL" id="VXIV02003393">
    <property type="protein sequence ID" value="KAF6017442.1"/>
    <property type="molecule type" value="Genomic_DNA"/>
</dbReference>